<protein>
    <submittedName>
        <fullName evidence="2">Uncharacterized protein</fullName>
    </submittedName>
</protein>
<dbReference type="Proteomes" id="UP000007397">
    <property type="component" value="Chromosome"/>
</dbReference>
<keyword evidence="1" id="KW-1133">Transmembrane helix</keyword>
<keyword evidence="3" id="KW-1185">Reference proteome</keyword>
<name>I0JRE4_HALH3</name>
<keyword evidence="1" id="KW-0812">Transmembrane</keyword>
<feature type="transmembrane region" description="Helical" evidence="1">
    <location>
        <begin position="16"/>
        <end position="38"/>
    </location>
</feature>
<organism evidence="2 3">
    <name type="scientific">Halobacillus halophilus (strain ATCC 35676 / DSM 2266 / JCM 20832 / KCTC 3685 / LMG 17431 / NBRC 102448 / NCIMB 2269)</name>
    <name type="common">Sporosarcina halophila</name>
    <dbReference type="NCBI Taxonomy" id="866895"/>
    <lineage>
        <taxon>Bacteria</taxon>
        <taxon>Bacillati</taxon>
        <taxon>Bacillota</taxon>
        <taxon>Bacilli</taxon>
        <taxon>Bacillales</taxon>
        <taxon>Bacillaceae</taxon>
        <taxon>Halobacillus</taxon>
    </lineage>
</organism>
<proteinExistence type="predicted"/>
<dbReference type="KEGG" id="hhd:HBHAL_4373"/>
<evidence type="ECO:0000256" key="1">
    <source>
        <dbReference type="SAM" id="Phobius"/>
    </source>
</evidence>
<sequence length="105" mass="11891">MSEGQLFGLANDWRGYLVFIYLLAFILLVGGWIWFIYLKEKEKQYSILIVVSMSSPFLLFSVAIKLAENTGSNSAIFSSYSLLMILIANSILLNLTIFLVSLKKK</sequence>
<dbReference type="HOGENOM" id="CLU_2232770_0_0_9"/>
<dbReference type="STRING" id="866895.HBHAL_4373"/>
<evidence type="ECO:0000313" key="2">
    <source>
        <dbReference type="EMBL" id="CCG46714.1"/>
    </source>
</evidence>
<reference evidence="2 3" key="1">
    <citation type="journal article" date="2013" name="Environ. Microbiol.">
        <title>Chloride and organic osmolytes: a hybrid strategy to cope with elevated salinities by the moderately halophilic, chloride-dependent bacterium Halobacillus halophilus.</title>
        <authorList>
            <person name="Saum S.H."/>
            <person name="Pfeiffer F."/>
            <person name="Palm P."/>
            <person name="Rampp M."/>
            <person name="Schuster S.C."/>
            <person name="Muller V."/>
            <person name="Oesterhelt D."/>
        </authorList>
    </citation>
    <scope>NUCLEOTIDE SEQUENCE [LARGE SCALE GENOMIC DNA]</scope>
    <source>
        <strain evidence="3">ATCC 35676 / DSM 2266 / JCM 20832 / KCTC 3685 / LMG 17431 / NBRC 102448 / NCIMB 2269</strain>
    </source>
</reference>
<gene>
    <name evidence="2" type="ordered locus">HBHAL_4373</name>
</gene>
<keyword evidence="1" id="KW-0472">Membrane</keyword>
<dbReference type="EMBL" id="HE717023">
    <property type="protein sequence ID" value="CCG46714.1"/>
    <property type="molecule type" value="Genomic_DNA"/>
</dbReference>
<accession>I0JRE4</accession>
<evidence type="ECO:0000313" key="3">
    <source>
        <dbReference type="Proteomes" id="UP000007397"/>
    </source>
</evidence>
<feature type="transmembrane region" description="Helical" evidence="1">
    <location>
        <begin position="79"/>
        <end position="102"/>
    </location>
</feature>
<feature type="transmembrane region" description="Helical" evidence="1">
    <location>
        <begin position="45"/>
        <end position="67"/>
    </location>
</feature>
<dbReference type="AlphaFoldDB" id="I0JRE4"/>